<name>A0A4D6M7H7_VIGUN</name>
<dbReference type="Proteomes" id="UP000501690">
    <property type="component" value="Linkage Group LG6"/>
</dbReference>
<evidence type="ECO:0000313" key="2">
    <source>
        <dbReference type="Proteomes" id="UP000501690"/>
    </source>
</evidence>
<protein>
    <submittedName>
        <fullName evidence="1">Uncharacterized protein</fullName>
    </submittedName>
</protein>
<reference evidence="1 2" key="1">
    <citation type="submission" date="2019-04" db="EMBL/GenBank/DDBJ databases">
        <title>An improved genome assembly and genetic linkage map for asparagus bean, Vigna unguiculata ssp. sesquipedialis.</title>
        <authorList>
            <person name="Xia Q."/>
            <person name="Zhang R."/>
            <person name="Dong Y."/>
        </authorList>
    </citation>
    <scope>NUCLEOTIDE SEQUENCE [LARGE SCALE GENOMIC DNA]</scope>
    <source>
        <tissue evidence="1">Leaf</tissue>
    </source>
</reference>
<dbReference type="AlphaFoldDB" id="A0A4D6M7H7"/>
<accession>A0A4D6M7H7</accession>
<keyword evidence="2" id="KW-1185">Reference proteome</keyword>
<gene>
    <name evidence="1" type="ORF">DEO72_LG6g1503</name>
</gene>
<evidence type="ECO:0000313" key="1">
    <source>
        <dbReference type="EMBL" id="QCD96793.1"/>
    </source>
</evidence>
<organism evidence="1 2">
    <name type="scientific">Vigna unguiculata</name>
    <name type="common">Cowpea</name>
    <dbReference type="NCBI Taxonomy" id="3917"/>
    <lineage>
        <taxon>Eukaryota</taxon>
        <taxon>Viridiplantae</taxon>
        <taxon>Streptophyta</taxon>
        <taxon>Embryophyta</taxon>
        <taxon>Tracheophyta</taxon>
        <taxon>Spermatophyta</taxon>
        <taxon>Magnoliopsida</taxon>
        <taxon>eudicotyledons</taxon>
        <taxon>Gunneridae</taxon>
        <taxon>Pentapetalae</taxon>
        <taxon>rosids</taxon>
        <taxon>fabids</taxon>
        <taxon>Fabales</taxon>
        <taxon>Fabaceae</taxon>
        <taxon>Papilionoideae</taxon>
        <taxon>50 kb inversion clade</taxon>
        <taxon>NPAAA clade</taxon>
        <taxon>indigoferoid/millettioid clade</taxon>
        <taxon>Phaseoleae</taxon>
        <taxon>Vigna</taxon>
    </lineage>
</organism>
<sequence length="51" mass="5664">MASNQARVNVALGFAKAAFSQARVDVPFGLAKVASSRARGRFRTWFYKEDL</sequence>
<dbReference type="EMBL" id="CP039350">
    <property type="protein sequence ID" value="QCD96793.1"/>
    <property type="molecule type" value="Genomic_DNA"/>
</dbReference>
<proteinExistence type="predicted"/>